<reference evidence="2" key="1">
    <citation type="journal article" date="2012" name="MBio">
        <title>Comparative genome analysis of Trichophyton rubrum and related dermatophytes reveals candidate genes involved in infection.</title>
        <authorList>
            <person name="Martinez D.A."/>
            <person name="Oliver B.G."/>
            <person name="Graeser Y."/>
            <person name="Goldberg J.M."/>
            <person name="Li W."/>
            <person name="Martinez-Rossi N.M."/>
            <person name="Monod M."/>
            <person name="Shelest E."/>
            <person name="Barton R.C."/>
            <person name="Birch E."/>
            <person name="Brakhage A.A."/>
            <person name="Chen Z."/>
            <person name="Gurr S.J."/>
            <person name="Heiman D."/>
            <person name="Heitman J."/>
            <person name="Kosti I."/>
            <person name="Rossi A."/>
            <person name="Saif S."/>
            <person name="Samalova M."/>
            <person name="Saunders C.W."/>
            <person name="Shea T."/>
            <person name="Summerbell R.C."/>
            <person name="Xu J."/>
            <person name="Young S."/>
            <person name="Zeng Q."/>
            <person name="Birren B.W."/>
            <person name="Cuomo C.A."/>
            <person name="White T.C."/>
        </authorList>
    </citation>
    <scope>NUCLEOTIDE SEQUENCE [LARGE SCALE GENOMIC DNA]</scope>
    <source>
        <strain evidence="2">ATCC MYA-4605 / CBS 113480</strain>
    </source>
</reference>
<name>C5FLP5_ARTOC</name>
<protein>
    <submittedName>
        <fullName evidence="1">Uncharacterized protein</fullName>
    </submittedName>
</protein>
<gene>
    <name evidence="1" type="ORF">MCYG_03436</name>
</gene>
<sequence length="216" mass="24556">MTSLFRHPSPSYRVVHTDRQEEAKGVDINISIKQVNQKHNSIHGSIAEEKKKEKKRQLFSLLPWSCRTGLDRMVRLTCRYLYSGITKLGILINNQSRDARVAGGGGKMMKKGCLDRSIGSRHKKQKHKMTAKKVSARTFFVSRALQGLASSHASCYVRLMGGYRPGPGQGNAAWFLDKRQRVKEEDEDYEKRDHPEIWAVYKGLPDSETGQTTCYV</sequence>
<proteinExistence type="predicted"/>
<dbReference type="Proteomes" id="UP000002035">
    <property type="component" value="Unassembled WGS sequence"/>
</dbReference>
<evidence type="ECO:0000313" key="2">
    <source>
        <dbReference type="Proteomes" id="UP000002035"/>
    </source>
</evidence>
<dbReference type="HOGENOM" id="CLU_1277346_0_0_1"/>
<organism evidence="1 2">
    <name type="scientific">Arthroderma otae (strain ATCC MYA-4605 / CBS 113480)</name>
    <name type="common">Microsporum canis</name>
    <dbReference type="NCBI Taxonomy" id="554155"/>
    <lineage>
        <taxon>Eukaryota</taxon>
        <taxon>Fungi</taxon>
        <taxon>Dikarya</taxon>
        <taxon>Ascomycota</taxon>
        <taxon>Pezizomycotina</taxon>
        <taxon>Eurotiomycetes</taxon>
        <taxon>Eurotiomycetidae</taxon>
        <taxon>Onygenales</taxon>
        <taxon>Arthrodermataceae</taxon>
        <taxon>Microsporum</taxon>
    </lineage>
</organism>
<keyword evidence="2" id="KW-1185">Reference proteome</keyword>
<dbReference type="GeneID" id="9222649"/>
<dbReference type="AlphaFoldDB" id="C5FLP5"/>
<dbReference type="EMBL" id="DS995703">
    <property type="protein sequence ID" value="EEQ30617.1"/>
    <property type="molecule type" value="Genomic_DNA"/>
</dbReference>
<accession>C5FLP5</accession>
<dbReference type="RefSeq" id="XP_002847930.1">
    <property type="nucleotide sequence ID" value="XM_002847884.1"/>
</dbReference>
<evidence type="ECO:0000313" key="1">
    <source>
        <dbReference type="EMBL" id="EEQ30617.1"/>
    </source>
</evidence>
<dbReference type="VEuPathDB" id="FungiDB:MCYG_03436"/>